<dbReference type="EMBL" id="BK032682">
    <property type="protein sequence ID" value="DAF54859.1"/>
    <property type="molecule type" value="Genomic_DNA"/>
</dbReference>
<accession>A0A8S5SVR5</accession>
<evidence type="ECO:0000313" key="1">
    <source>
        <dbReference type="EMBL" id="DAF54859.1"/>
    </source>
</evidence>
<name>A0A8S5SVR5_9CAUD</name>
<reference evidence="1" key="1">
    <citation type="journal article" date="2021" name="Proc. Natl. Acad. Sci. U.S.A.">
        <title>A Catalog of Tens of Thousands of Viruses from Human Metagenomes Reveals Hidden Associations with Chronic Diseases.</title>
        <authorList>
            <person name="Tisza M.J."/>
            <person name="Buck C.B."/>
        </authorList>
    </citation>
    <scope>NUCLEOTIDE SEQUENCE</scope>
    <source>
        <strain evidence="1">CtqPo10</strain>
    </source>
</reference>
<protein>
    <submittedName>
        <fullName evidence="1">Uncharacterized protein</fullName>
    </submittedName>
</protein>
<proteinExistence type="predicted"/>
<organism evidence="1">
    <name type="scientific">Siphoviridae sp. ctqPo10</name>
    <dbReference type="NCBI Taxonomy" id="2827948"/>
    <lineage>
        <taxon>Viruses</taxon>
        <taxon>Duplodnaviria</taxon>
        <taxon>Heunggongvirae</taxon>
        <taxon>Uroviricota</taxon>
        <taxon>Caudoviricetes</taxon>
    </lineage>
</organism>
<sequence length="55" mass="6554">MYVEKDGIPYIHDNENKIKDKILTILSHEEFTLATTKHLFDRIIQEINENNKINL</sequence>